<dbReference type="AlphaFoldDB" id="A0A4Y2CHR2"/>
<evidence type="ECO:0000313" key="2">
    <source>
        <dbReference type="Proteomes" id="UP000499080"/>
    </source>
</evidence>
<organism evidence="1 2">
    <name type="scientific">Araneus ventricosus</name>
    <name type="common">Orbweaver spider</name>
    <name type="synonym">Epeira ventricosa</name>
    <dbReference type="NCBI Taxonomy" id="182803"/>
    <lineage>
        <taxon>Eukaryota</taxon>
        <taxon>Metazoa</taxon>
        <taxon>Ecdysozoa</taxon>
        <taxon>Arthropoda</taxon>
        <taxon>Chelicerata</taxon>
        <taxon>Arachnida</taxon>
        <taxon>Araneae</taxon>
        <taxon>Araneomorphae</taxon>
        <taxon>Entelegynae</taxon>
        <taxon>Araneoidea</taxon>
        <taxon>Araneidae</taxon>
        <taxon>Araneus</taxon>
    </lineage>
</organism>
<sequence>MKSGADRAIEKALSYSFLDEKAPKKTLKEREKRKQKRVRRTVMAFLLLIVKGPQKALKNSTGSLYSGRSIKAFGFVSQSWIMCRFRWTLGTACQIFLTIESYRRA</sequence>
<evidence type="ECO:0000313" key="1">
    <source>
        <dbReference type="EMBL" id="GBM03436.1"/>
    </source>
</evidence>
<accession>A0A4Y2CHR2</accession>
<dbReference type="EMBL" id="BGPR01000191">
    <property type="protein sequence ID" value="GBM03436.1"/>
    <property type="molecule type" value="Genomic_DNA"/>
</dbReference>
<protein>
    <submittedName>
        <fullName evidence="1">Uncharacterized protein</fullName>
    </submittedName>
</protein>
<dbReference type="Proteomes" id="UP000499080">
    <property type="component" value="Unassembled WGS sequence"/>
</dbReference>
<keyword evidence="2" id="KW-1185">Reference proteome</keyword>
<name>A0A4Y2CHR2_ARAVE</name>
<gene>
    <name evidence="1" type="ORF">AVEN_265475_1</name>
</gene>
<comment type="caution">
    <text evidence="1">The sequence shown here is derived from an EMBL/GenBank/DDBJ whole genome shotgun (WGS) entry which is preliminary data.</text>
</comment>
<proteinExistence type="predicted"/>
<reference evidence="1 2" key="1">
    <citation type="journal article" date="2019" name="Sci. Rep.">
        <title>Orb-weaving spider Araneus ventricosus genome elucidates the spidroin gene catalogue.</title>
        <authorList>
            <person name="Kono N."/>
            <person name="Nakamura H."/>
            <person name="Ohtoshi R."/>
            <person name="Moran D.A.P."/>
            <person name="Shinohara A."/>
            <person name="Yoshida Y."/>
            <person name="Fujiwara M."/>
            <person name="Mori M."/>
            <person name="Tomita M."/>
            <person name="Arakawa K."/>
        </authorList>
    </citation>
    <scope>NUCLEOTIDE SEQUENCE [LARGE SCALE GENOMIC DNA]</scope>
</reference>